<protein>
    <recommendedName>
        <fullName evidence="6">Probable membrane transporter protein</fullName>
    </recommendedName>
</protein>
<feature type="transmembrane region" description="Helical" evidence="6">
    <location>
        <begin position="135"/>
        <end position="157"/>
    </location>
</feature>
<feature type="transmembrane region" description="Helical" evidence="6">
    <location>
        <begin position="42"/>
        <end position="62"/>
    </location>
</feature>
<dbReference type="AlphaFoldDB" id="A0A429Y051"/>
<organism evidence="7 8">
    <name type="scientific">Siminovitchia acidinfaciens</name>
    <dbReference type="NCBI Taxonomy" id="2321395"/>
    <lineage>
        <taxon>Bacteria</taxon>
        <taxon>Bacillati</taxon>
        <taxon>Bacillota</taxon>
        <taxon>Bacilli</taxon>
        <taxon>Bacillales</taxon>
        <taxon>Bacillaceae</taxon>
        <taxon>Siminovitchia</taxon>
    </lineage>
</organism>
<dbReference type="Proteomes" id="UP000287156">
    <property type="component" value="Unassembled WGS sequence"/>
</dbReference>
<comment type="subcellular location">
    <subcellularLocation>
        <location evidence="6">Cell membrane</location>
        <topology evidence="6">Multi-pass membrane protein</topology>
    </subcellularLocation>
    <subcellularLocation>
        <location evidence="1">Membrane</location>
        <topology evidence="1">Multi-pass membrane protein</topology>
    </subcellularLocation>
</comment>
<keyword evidence="5 6" id="KW-0472">Membrane</keyword>
<feature type="transmembrane region" description="Helical" evidence="6">
    <location>
        <begin position="177"/>
        <end position="198"/>
    </location>
</feature>
<name>A0A429Y051_9BACI</name>
<evidence type="ECO:0000313" key="8">
    <source>
        <dbReference type="Proteomes" id="UP000287156"/>
    </source>
</evidence>
<accession>A0A429Y051</accession>
<comment type="similarity">
    <text evidence="2 6">Belongs to the 4-toluene sulfonate uptake permease (TSUP) (TC 2.A.102) family.</text>
</comment>
<gene>
    <name evidence="7" type="ORF">D4T97_011820</name>
</gene>
<evidence type="ECO:0000256" key="5">
    <source>
        <dbReference type="ARBA" id="ARBA00023136"/>
    </source>
</evidence>
<dbReference type="RefSeq" id="WP_126050926.1">
    <property type="nucleotide sequence ID" value="NZ_QYTV02000004.1"/>
</dbReference>
<keyword evidence="3 6" id="KW-0812">Transmembrane</keyword>
<dbReference type="Pfam" id="PF01925">
    <property type="entry name" value="TauE"/>
    <property type="match status" value="1"/>
</dbReference>
<evidence type="ECO:0000256" key="1">
    <source>
        <dbReference type="ARBA" id="ARBA00004141"/>
    </source>
</evidence>
<comment type="caution">
    <text evidence="7">The sequence shown here is derived from an EMBL/GenBank/DDBJ whole genome shotgun (WGS) entry which is preliminary data.</text>
</comment>
<feature type="transmembrane region" description="Helical" evidence="6">
    <location>
        <begin position="210"/>
        <end position="227"/>
    </location>
</feature>
<feature type="transmembrane region" description="Helical" evidence="6">
    <location>
        <begin position="103"/>
        <end position="123"/>
    </location>
</feature>
<keyword evidence="6" id="KW-1003">Cell membrane</keyword>
<keyword evidence="4 6" id="KW-1133">Transmembrane helix</keyword>
<feature type="transmembrane region" description="Helical" evidence="6">
    <location>
        <begin position="7"/>
        <end position="27"/>
    </location>
</feature>
<dbReference type="GO" id="GO:0005886">
    <property type="term" value="C:plasma membrane"/>
    <property type="evidence" value="ECO:0007669"/>
    <property type="project" value="UniProtKB-SubCell"/>
</dbReference>
<evidence type="ECO:0000256" key="2">
    <source>
        <dbReference type="ARBA" id="ARBA00009142"/>
    </source>
</evidence>
<feature type="transmembrane region" description="Helical" evidence="6">
    <location>
        <begin position="74"/>
        <end position="91"/>
    </location>
</feature>
<sequence>MGAIYFLVGLLASIIGAVAGIGGGIIIKPALDLLSHYDPTTIGILSSSTVFMMAAVSLLGTVKSGLRVEKRTSLILAAGSVIGGIVGQYTFDYLIKAVHQDAAITFSQSGMLAFLMLVIFFMVKNKEKMNTYRLHQIFLIILIGFGLGMIGAFLGIGGGPLNIAVLTLAFSMGTKEAAANSIFIIFFSQLSSLMLVWLTEGFAGYDLSSLVYMLAGGAIGGLIGSFLSNNMPSKWVDLLFQSIIIMIFFVNIFNMLKVCL</sequence>
<evidence type="ECO:0000313" key="7">
    <source>
        <dbReference type="EMBL" id="RST74349.1"/>
    </source>
</evidence>
<reference evidence="7" key="1">
    <citation type="submission" date="2018-12" db="EMBL/GenBank/DDBJ databases">
        <authorList>
            <person name="Sun L."/>
            <person name="Chen Z."/>
        </authorList>
    </citation>
    <scope>NUCLEOTIDE SEQUENCE [LARGE SCALE GENOMIC DNA]</scope>
    <source>
        <strain evidence="7">3-2-2</strain>
    </source>
</reference>
<evidence type="ECO:0000256" key="4">
    <source>
        <dbReference type="ARBA" id="ARBA00022989"/>
    </source>
</evidence>
<proteinExistence type="inferred from homology"/>
<dbReference type="InterPro" id="IPR002781">
    <property type="entry name" value="TM_pro_TauE-like"/>
</dbReference>
<evidence type="ECO:0000256" key="6">
    <source>
        <dbReference type="RuleBase" id="RU363041"/>
    </source>
</evidence>
<dbReference type="InterPro" id="IPR051598">
    <property type="entry name" value="TSUP/Inactive_protease-like"/>
</dbReference>
<feature type="transmembrane region" description="Helical" evidence="6">
    <location>
        <begin position="239"/>
        <end position="256"/>
    </location>
</feature>
<keyword evidence="8" id="KW-1185">Reference proteome</keyword>
<dbReference type="PANTHER" id="PTHR43701:SF2">
    <property type="entry name" value="MEMBRANE TRANSPORTER PROTEIN YJNA-RELATED"/>
    <property type="match status" value="1"/>
</dbReference>
<dbReference type="PANTHER" id="PTHR43701">
    <property type="entry name" value="MEMBRANE TRANSPORTER PROTEIN MJ0441-RELATED"/>
    <property type="match status" value="1"/>
</dbReference>
<evidence type="ECO:0000256" key="3">
    <source>
        <dbReference type="ARBA" id="ARBA00022692"/>
    </source>
</evidence>
<dbReference type="OrthoDB" id="3181470at2"/>
<dbReference type="EMBL" id="QYTV02000004">
    <property type="protein sequence ID" value="RST74349.1"/>
    <property type="molecule type" value="Genomic_DNA"/>
</dbReference>